<organism evidence="1 2">
    <name type="scientific">Chaenocephalus aceratus</name>
    <name type="common">Blackfin icefish</name>
    <name type="synonym">Chaenichthys aceratus</name>
    <dbReference type="NCBI Taxonomy" id="36190"/>
    <lineage>
        <taxon>Eukaryota</taxon>
        <taxon>Metazoa</taxon>
        <taxon>Chordata</taxon>
        <taxon>Craniata</taxon>
        <taxon>Vertebrata</taxon>
        <taxon>Euteleostomi</taxon>
        <taxon>Actinopterygii</taxon>
        <taxon>Neopterygii</taxon>
        <taxon>Teleostei</taxon>
        <taxon>Neoteleostei</taxon>
        <taxon>Acanthomorphata</taxon>
        <taxon>Eupercaria</taxon>
        <taxon>Perciformes</taxon>
        <taxon>Notothenioidei</taxon>
        <taxon>Channichthyidae</taxon>
        <taxon>Chaenocephalus</taxon>
    </lineage>
</organism>
<accession>A0ACB9XGK1</accession>
<dbReference type="Proteomes" id="UP001057452">
    <property type="component" value="Chromosome 6"/>
</dbReference>
<sequence length="340" mass="38663">MLSKSTSSELQAHVTELKMERNRLRNDVSSMIKTAKKNFINVKTEENKNKPCELWKLLNNQLGCSKKLKTRFSNLNIKTDNRLITDKLDVAKYLNIFFTNIATTLVKKLPSHTGLFGVDHIMTYYKDLGVRKDDFSLARVTTAEVLIKLSALQPNKATGHDNIPSKFLRDTATAISPVIAHIINLSIKQGKVHKDFKIARVTPLHKKGSKLDPGNYRPVSILTSISKVMEKIVYEQVEKYLAEKKLIYEFQSGFRTSHSTDTCLLYLSDHIKQEVDEDKYCGMVMLDLQKAFDTVNHPILIDKLKAIGFDKLSVSWMQSYLEGREQMVEVNGTLSPPPSQ</sequence>
<dbReference type="EMBL" id="CM043790">
    <property type="protein sequence ID" value="KAI4825746.1"/>
    <property type="molecule type" value="Genomic_DNA"/>
</dbReference>
<proteinExistence type="predicted"/>
<comment type="caution">
    <text evidence="1">The sequence shown here is derived from an EMBL/GenBank/DDBJ whole genome shotgun (WGS) entry which is preliminary data.</text>
</comment>
<evidence type="ECO:0000313" key="1">
    <source>
        <dbReference type="EMBL" id="KAI4825746.1"/>
    </source>
</evidence>
<keyword evidence="2" id="KW-1185">Reference proteome</keyword>
<evidence type="ECO:0000313" key="2">
    <source>
        <dbReference type="Proteomes" id="UP001057452"/>
    </source>
</evidence>
<protein>
    <submittedName>
        <fullName evidence="1">Uncharacterized protein</fullName>
    </submittedName>
</protein>
<name>A0ACB9XGK1_CHAAC</name>
<reference evidence="1" key="1">
    <citation type="submission" date="2022-05" db="EMBL/GenBank/DDBJ databases">
        <title>Chromosome-level genome of Chaenocephalus aceratus.</title>
        <authorList>
            <person name="Park H."/>
        </authorList>
    </citation>
    <scope>NUCLEOTIDE SEQUENCE</scope>
    <source>
        <strain evidence="1">KU_202001</strain>
    </source>
</reference>
<gene>
    <name evidence="1" type="ORF">KUCAC02_021416</name>
</gene>